<sequence length="222" mass="23343">MMSAWFETLRRESLLVLRKKSDVLNPLVFYLLVISLFPLGVGPAPSILARIAPGVIWVAVLLSVMLSLERLFRDDYRDGSLEQMLLSVNGGAGLILAKVMAHWLMTCVPILILSPLAALLMGVPDSAVSAIMLTLLVATPALNMLGAVGAALTVGVGRSGVLLSLLILPLFIPVLIFATSAIDAAAMTLPYIGQLSLLAAFSAGAITLAPFAVIAALRISVQ</sequence>
<dbReference type="GO" id="GO:0015232">
    <property type="term" value="F:heme transmembrane transporter activity"/>
    <property type="evidence" value="ECO:0007669"/>
    <property type="project" value="InterPro"/>
</dbReference>
<keyword evidence="11 12" id="KW-0472">Membrane</keyword>
<dbReference type="GO" id="GO:0017004">
    <property type="term" value="P:cytochrome complex assembly"/>
    <property type="evidence" value="ECO:0007669"/>
    <property type="project" value="UniProtKB-KW"/>
</dbReference>
<feature type="transmembrane region" description="Helical" evidence="13">
    <location>
        <begin position="194"/>
        <end position="217"/>
    </location>
</feature>
<feature type="transmembrane region" description="Helical" evidence="13">
    <location>
        <begin position="129"/>
        <end position="154"/>
    </location>
</feature>
<evidence type="ECO:0000256" key="3">
    <source>
        <dbReference type="ARBA" id="ARBA00010544"/>
    </source>
</evidence>
<dbReference type="Proteomes" id="UP001165393">
    <property type="component" value="Unassembled WGS sequence"/>
</dbReference>
<reference evidence="14 15" key="1">
    <citation type="journal article" date="2013" name="Antonie Van Leeuwenhoek">
        <title>Echinimonas agarilytica gen. nov., sp. nov., a new gammaproteobacterium isolated from the sea urchin Strongylocentrotus intermedius.</title>
        <authorList>
            <person name="Nedashkovskaya O.I."/>
            <person name="Stenkova A.M."/>
            <person name="Zhukova N.V."/>
            <person name="Van Trappen S."/>
            <person name="Lee J.S."/>
            <person name="Kim S.B."/>
        </authorList>
    </citation>
    <scope>NUCLEOTIDE SEQUENCE [LARGE SCALE GENOMIC DNA]</scope>
    <source>
        <strain evidence="14 15">KMM 6351</strain>
    </source>
</reference>
<dbReference type="Pfam" id="PF03379">
    <property type="entry name" value="CcmB"/>
    <property type="match status" value="1"/>
</dbReference>
<evidence type="ECO:0000256" key="11">
    <source>
        <dbReference type="ARBA" id="ARBA00023136"/>
    </source>
</evidence>
<evidence type="ECO:0000256" key="5">
    <source>
        <dbReference type="ARBA" id="ARBA00022448"/>
    </source>
</evidence>
<keyword evidence="7 12" id="KW-0997">Cell inner membrane</keyword>
<dbReference type="PANTHER" id="PTHR30070">
    <property type="entry name" value="HEME EXPORTER PROTEIN B"/>
    <property type="match status" value="1"/>
</dbReference>
<protein>
    <recommendedName>
        <fullName evidence="4 12">Heme exporter protein B</fullName>
    </recommendedName>
</protein>
<dbReference type="GO" id="GO:0005886">
    <property type="term" value="C:plasma membrane"/>
    <property type="evidence" value="ECO:0007669"/>
    <property type="project" value="UniProtKB-SubCell"/>
</dbReference>
<dbReference type="PANTHER" id="PTHR30070:SF1">
    <property type="entry name" value="CYTOCHROME C BIOGENESIS B-RELATED"/>
    <property type="match status" value="1"/>
</dbReference>
<comment type="caution">
    <text evidence="14">The sequence shown here is derived from an EMBL/GenBank/DDBJ whole genome shotgun (WGS) entry which is preliminary data.</text>
</comment>
<evidence type="ECO:0000256" key="8">
    <source>
        <dbReference type="ARBA" id="ARBA00022692"/>
    </source>
</evidence>
<gene>
    <name evidence="14" type="primary">ccmB</name>
    <name evidence="14" type="ORF">NAF29_04820</name>
</gene>
<dbReference type="InterPro" id="IPR003544">
    <property type="entry name" value="Cyt_c_biogenesis_CcmB"/>
</dbReference>
<feature type="transmembrane region" description="Helical" evidence="13">
    <location>
        <begin position="21"/>
        <end position="41"/>
    </location>
</feature>
<organism evidence="14 15">
    <name type="scientific">Echinimonas agarilytica</name>
    <dbReference type="NCBI Taxonomy" id="1215918"/>
    <lineage>
        <taxon>Bacteria</taxon>
        <taxon>Pseudomonadati</taxon>
        <taxon>Pseudomonadota</taxon>
        <taxon>Gammaproteobacteria</taxon>
        <taxon>Alteromonadales</taxon>
        <taxon>Echinimonadaceae</taxon>
        <taxon>Echinimonas</taxon>
    </lineage>
</organism>
<evidence type="ECO:0000313" key="15">
    <source>
        <dbReference type="Proteomes" id="UP001165393"/>
    </source>
</evidence>
<dbReference type="PIRSF" id="PIRSF002764">
    <property type="entry name" value="CcmB"/>
    <property type="match status" value="1"/>
</dbReference>
<dbReference type="InterPro" id="IPR026031">
    <property type="entry name" value="Cyt_c_CcmB_bac"/>
</dbReference>
<evidence type="ECO:0000256" key="6">
    <source>
        <dbReference type="ARBA" id="ARBA00022475"/>
    </source>
</evidence>
<evidence type="ECO:0000256" key="9">
    <source>
        <dbReference type="ARBA" id="ARBA00022748"/>
    </source>
</evidence>
<evidence type="ECO:0000256" key="12">
    <source>
        <dbReference type="PIRNR" id="PIRNR002764"/>
    </source>
</evidence>
<dbReference type="NCBIfam" id="TIGR01190">
    <property type="entry name" value="ccmB"/>
    <property type="match status" value="1"/>
</dbReference>
<keyword evidence="15" id="KW-1185">Reference proteome</keyword>
<proteinExistence type="inferred from homology"/>
<evidence type="ECO:0000256" key="13">
    <source>
        <dbReference type="SAM" id="Phobius"/>
    </source>
</evidence>
<evidence type="ECO:0000256" key="7">
    <source>
        <dbReference type="ARBA" id="ARBA00022519"/>
    </source>
</evidence>
<keyword evidence="6 12" id="KW-1003">Cell membrane</keyword>
<feature type="transmembrane region" description="Helical" evidence="13">
    <location>
        <begin position="161"/>
        <end position="182"/>
    </location>
</feature>
<keyword evidence="5 12" id="KW-0813">Transport</keyword>
<dbReference type="EMBL" id="JAMQGP010000002">
    <property type="protein sequence ID" value="MCM2678999.1"/>
    <property type="molecule type" value="Genomic_DNA"/>
</dbReference>
<evidence type="ECO:0000256" key="10">
    <source>
        <dbReference type="ARBA" id="ARBA00022989"/>
    </source>
</evidence>
<feature type="transmembrane region" description="Helical" evidence="13">
    <location>
        <begin position="103"/>
        <end position="123"/>
    </location>
</feature>
<comment type="similarity">
    <text evidence="3 12">Belongs to the CcmB/CycW/HelB family.</text>
</comment>
<comment type="function">
    <text evidence="1 12">Required for the export of heme to the periplasm for the biogenesis of c-type cytochromes.</text>
</comment>
<evidence type="ECO:0000313" key="14">
    <source>
        <dbReference type="EMBL" id="MCM2678999.1"/>
    </source>
</evidence>
<dbReference type="GO" id="GO:1903607">
    <property type="term" value="P:cytochrome c biosynthetic process"/>
    <property type="evidence" value="ECO:0007669"/>
    <property type="project" value="TreeGrafter"/>
</dbReference>
<dbReference type="PRINTS" id="PR01414">
    <property type="entry name" value="CCMBBIOGNSIS"/>
</dbReference>
<name>A0AA42B6P9_9GAMM</name>
<keyword evidence="8 13" id="KW-0812">Transmembrane</keyword>
<evidence type="ECO:0000256" key="2">
    <source>
        <dbReference type="ARBA" id="ARBA00004429"/>
    </source>
</evidence>
<evidence type="ECO:0000256" key="1">
    <source>
        <dbReference type="ARBA" id="ARBA00002442"/>
    </source>
</evidence>
<dbReference type="AlphaFoldDB" id="A0AA42B6P9"/>
<keyword evidence="10 13" id="KW-1133">Transmembrane helix</keyword>
<keyword evidence="9 12" id="KW-0201">Cytochrome c-type biogenesis</keyword>
<comment type="subcellular location">
    <subcellularLocation>
        <location evidence="2">Cell inner membrane</location>
        <topology evidence="2">Multi-pass membrane protein</topology>
    </subcellularLocation>
</comment>
<feature type="transmembrane region" description="Helical" evidence="13">
    <location>
        <begin position="47"/>
        <end position="68"/>
    </location>
</feature>
<evidence type="ECO:0000256" key="4">
    <source>
        <dbReference type="ARBA" id="ARBA00016452"/>
    </source>
</evidence>
<accession>A0AA42B6P9</accession>